<feature type="transmembrane region" description="Helical" evidence="1">
    <location>
        <begin position="113"/>
        <end position="136"/>
    </location>
</feature>
<dbReference type="EMBL" id="CP097332">
    <property type="protein sequence ID" value="UQX88333.1"/>
    <property type="molecule type" value="Genomic_DNA"/>
</dbReference>
<organism evidence="2 3">
    <name type="scientific">Jatrophihabitans telluris</name>
    <dbReference type="NCBI Taxonomy" id="2038343"/>
    <lineage>
        <taxon>Bacteria</taxon>
        <taxon>Bacillati</taxon>
        <taxon>Actinomycetota</taxon>
        <taxon>Actinomycetes</taxon>
        <taxon>Jatrophihabitantales</taxon>
        <taxon>Jatrophihabitantaceae</taxon>
        <taxon>Jatrophihabitans</taxon>
    </lineage>
</organism>
<dbReference type="RefSeq" id="WP_249771726.1">
    <property type="nucleotide sequence ID" value="NZ_CP097332.1"/>
</dbReference>
<name>A0ABY4QYE9_9ACTN</name>
<reference evidence="2" key="1">
    <citation type="journal article" date="2018" name="Int. J. Syst. Evol. Microbiol.">
        <title>Jatrophihabitans telluris sp. nov., isolated from sediment soil of lava forest wetlands and the emended description of the genus Jatrophihabitans.</title>
        <authorList>
            <person name="Lee K.C."/>
            <person name="Suh M.K."/>
            <person name="Eom M.K."/>
            <person name="Kim K.K."/>
            <person name="Kim J.S."/>
            <person name="Kim D.S."/>
            <person name="Ko S.H."/>
            <person name="Shin Y.K."/>
            <person name="Lee J.S."/>
        </authorList>
    </citation>
    <scope>NUCLEOTIDE SEQUENCE</scope>
    <source>
        <strain evidence="2">N237</strain>
    </source>
</reference>
<keyword evidence="1" id="KW-0812">Transmembrane</keyword>
<dbReference type="InterPro" id="IPR021215">
    <property type="entry name" value="DUF2752"/>
</dbReference>
<dbReference type="Proteomes" id="UP001056336">
    <property type="component" value="Chromosome"/>
</dbReference>
<protein>
    <submittedName>
        <fullName evidence="2">DUF2752 domain-containing protein</fullName>
    </submittedName>
</protein>
<evidence type="ECO:0000256" key="1">
    <source>
        <dbReference type="SAM" id="Phobius"/>
    </source>
</evidence>
<keyword evidence="1" id="KW-0472">Membrane</keyword>
<dbReference type="Pfam" id="PF10825">
    <property type="entry name" value="DUF2752"/>
    <property type="match status" value="1"/>
</dbReference>
<reference evidence="2" key="2">
    <citation type="submission" date="2022-05" db="EMBL/GenBank/DDBJ databases">
        <authorList>
            <person name="Kim J.-S."/>
            <person name="Lee K."/>
            <person name="Suh M."/>
            <person name="Eom M."/>
            <person name="Kim J.-S."/>
            <person name="Kim D.-S."/>
            <person name="Ko S.-H."/>
            <person name="Shin Y."/>
            <person name="Lee J.-S."/>
        </authorList>
    </citation>
    <scope>NUCLEOTIDE SEQUENCE</scope>
    <source>
        <strain evidence="2">N237</strain>
    </source>
</reference>
<evidence type="ECO:0000313" key="3">
    <source>
        <dbReference type="Proteomes" id="UP001056336"/>
    </source>
</evidence>
<keyword evidence="3" id="KW-1185">Reference proteome</keyword>
<sequence length="140" mass="14950">MARSRTTALPAVPLVTAGTAVLASVGLYFVNPNTTHVPLCPFHAVTGLNCPLCGATRATYALLHGDVVTALHDNAVYVLGLPLLFWLGWRWYRATAGPDRPGASRHRLMPRAVFIALLVLLVVFGVVRNLPIGAFLSPPA</sequence>
<accession>A0ABY4QYE9</accession>
<proteinExistence type="predicted"/>
<gene>
    <name evidence="2" type="ORF">M6D93_18930</name>
</gene>
<evidence type="ECO:0000313" key="2">
    <source>
        <dbReference type="EMBL" id="UQX88333.1"/>
    </source>
</evidence>
<feature type="transmembrane region" description="Helical" evidence="1">
    <location>
        <begin position="75"/>
        <end position="92"/>
    </location>
</feature>
<keyword evidence="1" id="KW-1133">Transmembrane helix</keyword>